<accession>A0A6P8YU58</accession>
<keyword evidence="2" id="KW-0227">DNA damage</keyword>
<dbReference type="Gene3D" id="2.60.200.20">
    <property type="match status" value="1"/>
</dbReference>
<evidence type="ECO:0000256" key="6">
    <source>
        <dbReference type="SAM" id="MobiDB-lite"/>
    </source>
</evidence>
<dbReference type="Pfam" id="PF13671">
    <property type="entry name" value="AAA_33"/>
    <property type="match status" value="1"/>
</dbReference>
<dbReference type="GO" id="GO:0006281">
    <property type="term" value="P:DNA repair"/>
    <property type="evidence" value="ECO:0007669"/>
    <property type="project" value="UniProtKB-KW"/>
</dbReference>
<dbReference type="InterPro" id="IPR036412">
    <property type="entry name" value="HAD-like_sf"/>
</dbReference>
<keyword evidence="8" id="KW-1185">Reference proteome</keyword>
<evidence type="ECO:0000313" key="8">
    <source>
        <dbReference type="Proteomes" id="UP000515158"/>
    </source>
</evidence>
<dbReference type="SUPFAM" id="SSF52540">
    <property type="entry name" value="P-loop containing nucleoside triphosphate hydrolases"/>
    <property type="match status" value="1"/>
</dbReference>
<organism evidence="9">
    <name type="scientific">Thrips palmi</name>
    <name type="common">Melon thrips</name>
    <dbReference type="NCBI Taxonomy" id="161013"/>
    <lineage>
        <taxon>Eukaryota</taxon>
        <taxon>Metazoa</taxon>
        <taxon>Ecdysozoa</taxon>
        <taxon>Arthropoda</taxon>
        <taxon>Hexapoda</taxon>
        <taxon>Insecta</taxon>
        <taxon>Pterygota</taxon>
        <taxon>Neoptera</taxon>
        <taxon>Paraneoptera</taxon>
        <taxon>Thysanoptera</taxon>
        <taxon>Terebrantia</taxon>
        <taxon>Thripoidea</taxon>
        <taxon>Thripidae</taxon>
        <taxon>Thrips</taxon>
    </lineage>
</organism>
<dbReference type="InterPro" id="IPR023214">
    <property type="entry name" value="HAD_sf"/>
</dbReference>
<dbReference type="GO" id="GO:0005634">
    <property type="term" value="C:nucleus"/>
    <property type="evidence" value="ECO:0007669"/>
    <property type="project" value="UniProtKB-SubCell"/>
</dbReference>
<keyword evidence="4" id="KW-0234">DNA repair</keyword>
<dbReference type="InterPro" id="IPR006551">
    <property type="entry name" value="Polynucleotide_phosphatase"/>
</dbReference>
<feature type="region of interest" description="Disordered" evidence="6">
    <location>
        <begin position="110"/>
        <end position="136"/>
    </location>
</feature>
<evidence type="ECO:0000259" key="7">
    <source>
        <dbReference type="Pfam" id="PF17913"/>
    </source>
</evidence>
<dbReference type="GO" id="GO:0003690">
    <property type="term" value="F:double-stranded DNA binding"/>
    <property type="evidence" value="ECO:0007669"/>
    <property type="project" value="TreeGrafter"/>
</dbReference>
<dbReference type="InterPro" id="IPR027417">
    <property type="entry name" value="P-loop_NTPase"/>
</dbReference>
<feature type="domain" description="PNK FHA" evidence="7">
    <location>
        <begin position="7"/>
        <end position="75"/>
    </location>
</feature>
<reference evidence="9" key="1">
    <citation type="submission" date="2025-08" db="UniProtKB">
        <authorList>
            <consortium name="RefSeq"/>
        </authorList>
    </citation>
    <scope>IDENTIFICATION</scope>
    <source>
        <tissue evidence="9">Total insect</tissue>
    </source>
</reference>
<dbReference type="OrthoDB" id="19045at2759"/>
<dbReference type="Gene3D" id="3.40.50.1000">
    <property type="entry name" value="HAD superfamily/HAD-like"/>
    <property type="match status" value="1"/>
</dbReference>
<gene>
    <name evidence="9" type="primary">LOC117643076</name>
</gene>
<dbReference type="PANTHER" id="PTHR12083:SF9">
    <property type="entry name" value="BIFUNCTIONAL POLYNUCLEOTIDE PHOSPHATASE_KINASE"/>
    <property type="match status" value="1"/>
</dbReference>
<proteinExistence type="predicted"/>
<feature type="compositionally biased region" description="Basic and acidic residues" evidence="6">
    <location>
        <begin position="119"/>
        <end position="128"/>
    </location>
</feature>
<keyword evidence="3" id="KW-0378">Hydrolase</keyword>
<dbReference type="FunCoup" id="A0A6P8YU58">
    <property type="interactions" value="1112"/>
</dbReference>
<dbReference type="Pfam" id="PF08645">
    <property type="entry name" value="PNK3P"/>
    <property type="match status" value="1"/>
</dbReference>
<sequence length="518" mass="58274">MSKPVRCFLRCVAETHAPISLPHLEDVILGRCPETQITDKRCSKKQLAFRADVSKLSVMVRHLGTNFSAVNGRPLGRNGETVAQHGDTVNFLLGQFEYVVEFDPCKRKLDCDESEDEPNTSKKAREDPGTSSQFEQDTWQSIENGKLLTFLSKGCHCSDKIAAYDMDGTIITTKSGKVFPENPNDWKILWPEIPSKLQKLHRDGFKIVIFTNQAGISRGKTTVSEIQQKIGKVISALGVPVQAFVATGDTIFRKPAPGMWDILTKERNGELSINMDESFYCGDAAGRPENWVPKRKKDFSCSDRLFARNLGLRFYTPEEHFLGQRAAPFKLPDFDPALMPEADAALIHPPSAKLISSSQEILLMVGFPGSGKSFFCKEYLIPAGYKHVNRDTLGSWQKCVAAAESALKGGHSVVVDNTNPDAESRARYIELASKYKIPCRCAMIGESITRARHNNKFRELIGEPHQPISEMIMNSHKSKFKEPEETEGFQEVIKISFKPKFTNKKHERLYKMYLLDKY</sequence>
<dbReference type="AlphaFoldDB" id="A0A6P8YU58"/>
<dbReference type="Proteomes" id="UP000515158">
    <property type="component" value="Unplaced"/>
</dbReference>
<evidence type="ECO:0000313" key="9">
    <source>
        <dbReference type="RefSeq" id="XP_034237622.1"/>
    </source>
</evidence>
<evidence type="ECO:0000256" key="5">
    <source>
        <dbReference type="ARBA" id="ARBA00023242"/>
    </source>
</evidence>
<evidence type="ECO:0000256" key="4">
    <source>
        <dbReference type="ARBA" id="ARBA00023204"/>
    </source>
</evidence>
<dbReference type="NCBIfam" id="TIGR01662">
    <property type="entry name" value="HAD-SF-IIIA"/>
    <property type="match status" value="1"/>
</dbReference>
<evidence type="ECO:0000256" key="2">
    <source>
        <dbReference type="ARBA" id="ARBA00022763"/>
    </source>
</evidence>
<dbReference type="Gene3D" id="3.40.50.300">
    <property type="entry name" value="P-loop containing nucleotide triphosphate hydrolases"/>
    <property type="match status" value="1"/>
</dbReference>
<name>A0A6P8YU58_THRPL</name>
<dbReference type="CDD" id="cd01625">
    <property type="entry name" value="HAD_PNP"/>
    <property type="match status" value="1"/>
</dbReference>
<comment type="subcellular location">
    <subcellularLocation>
        <location evidence="1">Nucleus</location>
    </subcellularLocation>
</comment>
<dbReference type="CTD" id="11284"/>
<dbReference type="GO" id="GO:0046404">
    <property type="term" value="F:ATP-dependent polydeoxyribonucleotide 5'-hydroxyl-kinase activity"/>
    <property type="evidence" value="ECO:0007669"/>
    <property type="project" value="InterPro"/>
</dbReference>
<dbReference type="InterPro" id="IPR006549">
    <property type="entry name" value="HAD-SF_hydro_IIIA"/>
</dbReference>
<dbReference type="InterPro" id="IPR041388">
    <property type="entry name" value="FHA_2"/>
</dbReference>
<dbReference type="RefSeq" id="XP_034237622.1">
    <property type="nucleotide sequence ID" value="XM_034381731.1"/>
</dbReference>
<dbReference type="NCBIfam" id="TIGR01664">
    <property type="entry name" value="DNA-3'-Pase"/>
    <property type="match status" value="1"/>
</dbReference>
<dbReference type="InterPro" id="IPR013954">
    <property type="entry name" value="PNK3P"/>
</dbReference>
<dbReference type="KEGG" id="tpal:117643076"/>
<dbReference type="InParanoid" id="A0A6P8YU58"/>
<dbReference type="SUPFAM" id="SSF56784">
    <property type="entry name" value="HAD-like"/>
    <property type="match status" value="1"/>
</dbReference>
<dbReference type="FunFam" id="3.40.50.1000:FF:000078">
    <property type="entry name" value="Bifunctional polynucleotide phosphatase/kinase"/>
    <property type="match status" value="1"/>
</dbReference>
<evidence type="ECO:0000256" key="3">
    <source>
        <dbReference type="ARBA" id="ARBA00022801"/>
    </source>
</evidence>
<keyword evidence="5" id="KW-0539">Nucleus</keyword>
<protein>
    <submittedName>
        <fullName evidence="9">Uncharacterized protein F21D5.5</fullName>
    </submittedName>
</protein>
<dbReference type="FunFam" id="3.40.50.300:FF:000737">
    <property type="entry name" value="Bifunctional polynucleotide phosphatase/kinase"/>
    <property type="match status" value="1"/>
</dbReference>
<evidence type="ECO:0000256" key="1">
    <source>
        <dbReference type="ARBA" id="ARBA00004123"/>
    </source>
</evidence>
<dbReference type="SUPFAM" id="SSF49879">
    <property type="entry name" value="SMAD/FHA domain"/>
    <property type="match status" value="1"/>
</dbReference>
<dbReference type="GO" id="GO:0046403">
    <property type="term" value="F:polynucleotide 3'-phosphatase activity"/>
    <property type="evidence" value="ECO:0007669"/>
    <property type="project" value="InterPro"/>
</dbReference>
<dbReference type="GeneID" id="117643076"/>
<dbReference type="InterPro" id="IPR006550">
    <property type="entry name" value="PNKP"/>
</dbReference>
<dbReference type="InterPro" id="IPR008984">
    <property type="entry name" value="SMAD_FHA_dom_sf"/>
</dbReference>
<dbReference type="PANTHER" id="PTHR12083">
    <property type="entry name" value="BIFUNCTIONAL POLYNUCLEOTIDE PHOSPHATASE/KINASE"/>
    <property type="match status" value="1"/>
</dbReference>
<dbReference type="Pfam" id="PF17913">
    <property type="entry name" value="FHA_2"/>
    <property type="match status" value="1"/>
</dbReference>
<dbReference type="NCBIfam" id="TIGR01663">
    <property type="entry name" value="PNK-3'Pase"/>
    <property type="match status" value="1"/>
</dbReference>